<protein>
    <recommendedName>
        <fullName evidence="4">DUF3669 domain-containing protein</fullName>
    </recommendedName>
</protein>
<feature type="region of interest" description="Disordered" evidence="1">
    <location>
        <begin position="226"/>
        <end position="271"/>
    </location>
</feature>
<gene>
    <name evidence="2" type="ORF">yc1106_03793</name>
</gene>
<evidence type="ECO:0000256" key="1">
    <source>
        <dbReference type="SAM" id="MobiDB-lite"/>
    </source>
</evidence>
<dbReference type="VEuPathDB" id="FungiDB:yc1106_03793"/>
<name>A0A9Q8Z7V8_CURCL</name>
<accession>A0A9Q8Z7V8</accession>
<dbReference type="OrthoDB" id="2993351at2759"/>
<evidence type="ECO:0000313" key="3">
    <source>
        <dbReference type="Proteomes" id="UP001056012"/>
    </source>
</evidence>
<dbReference type="PANTHER" id="PTHR40780">
    <property type="entry name" value="DUF3669 DOMAIN-CONTAINING PROTEIN"/>
    <property type="match status" value="1"/>
</dbReference>
<keyword evidence="3" id="KW-1185">Reference proteome</keyword>
<proteinExistence type="predicted"/>
<reference evidence="2" key="1">
    <citation type="submission" date="2021-12" db="EMBL/GenBank/DDBJ databases">
        <title>Curvularia clavata genome.</title>
        <authorList>
            <person name="Cao Y."/>
        </authorList>
    </citation>
    <scope>NUCLEOTIDE SEQUENCE</scope>
    <source>
        <strain evidence="2">Yc1106</strain>
    </source>
</reference>
<evidence type="ECO:0008006" key="4">
    <source>
        <dbReference type="Google" id="ProtNLM"/>
    </source>
</evidence>
<dbReference type="EMBL" id="CP089276">
    <property type="protein sequence ID" value="USP76519.1"/>
    <property type="molecule type" value="Genomic_DNA"/>
</dbReference>
<organism evidence="2 3">
    <name type="scientific">Curvularia clavata</name>
    <dbReference type="NCBI Taxonomy" id="95742"/>
    <lineage>
        <taxon>Eukaryota</taxon>
        <taxon>Fungi</taxon>
        <taxon>Dikarya</taxon>
        <taxon>Ascomycota</taxon>
        <taxon>Pezizomycotina</taxon>
        <taxon>Dothideomycetes</taxon>
        <taxon>Pleosporomycetidae</taxon>
        <taxon>Pleosporales</taxon>
        <taxon>Pleosporineae</taxon>
        <taxon>Pleosporaceae</taxon>
        <taxon>Curvularia</taxon>
    </lineage>
</organism>
<sequence>MVLEEKLAKEAEGGSEEDAIKRMISIRSTIYTKSAFAQCEQALREIGTGSIGKVFEHLGTNNSLMYVKIDEAFDKAEDILGGLDVNILQIFRLFATSSTNFIQVIPKTRPKRKYTGPTKTSWSGFFSLRNFTLNLDKFGQTKVHPREFLLAMADAMAILHCVAHIDGEDIEFVIGSALNNDTDDNVLWKEFGDRYYNSSIDSMGPTHEKFAASFLNGIVAAVKDARSKASSAPPPSPSARGRGSPHGNQGSPREGGSSSEKKSWIGVGKRGRGGGGFMSGNWRDIMVSVALGDGVTVFSI</sequence>
<dbReference type="AlphaFoldDB" id="A0A9Q8Z7V8"/>
<evidence type="ECO:0000313" key="2">
    <source>
        <dbReference type="EMBL" id="USP76519.1"/>
    </source>
</evidence>
<dbReference type="PANTHER" id="PTHR40780:SF2">
    <property type="entry name" value="DUF3669 DOMAIN-CONTAINING PROTEIN"/>
    <property type="match status" value="1"/>
</dbReference>
<dbReference type="Proteomes" id="UP001056012">
    <property type="component" value="Chromosome 3"/>
</dbReference>